<evidence type="ECO:0000313" key="6">
    <source>
        <dbReference type="Proteomes" id="UP000078560"/>
    </source>
</evidence>
<evidence type="ECO:0000313" key="5">
    <source>
        <dbReference type="Proteomes" id="UP000078546"/>
    </source>
</evidence>
<reference evidence="4" key="1">
    <citation type="submission" date="2016-05" db="EMBL/GenBank/DDBJ databases">
        <authorList>
            <person name="Lavstsen T."/>
            <person name="Jespersen J.S."/>
        </authorList>
    </citation>
    <scope>NUCLEOTIDE SEQUENCE [LARGE SCALE GENOMIC DNA]</scope>
</reference>
<dbReference type="EMBL" id="FLQV01002325">
    <property type="protein sequence ID" value="SBT01150.1"/>
    <property type="molecule type" value="Genomic_DNA"/>
</dbReference>
<proteinExistence type="predicted"/>
<feature type="region of interest" description="Disordered" evidence="1">
    <location>
        <begin position="219"/>
        <end position="256"/>
    </location>
</feature>
<gene>
    <name evidence="4" type="ORF">POVCU1_064850</name>
    <name evidence="3" type="ORF">POVCU2_0013930</name>
</gene>
<reference evidence="5 6" key="2">
    <citation type="submission" date="2016-05" db="EMBL/GenBank/DDBJ databases">
        <authorList>
            <person name="Naeem Raeece"/>
        </authorList>
    </citation>
    <scope>NUCLEOTIDE SEQUENCE [LARGE SCALE GENOMIC DNA]</scope>
</reference>
<dbReference type="Pfam" id="PF05795">
    <property type="entry name" value="Plasmodium_Vir"/>
    <property type="match status" value="1"/>
</dbReference>
<keyword evidence="2" id="KW-0472">Membrane</keyword>
<sequence length="348" mass="40484">MADISDKELTLTSSYNYSRLDKIYESEGNPTICNELNQKLSEYEGINDFCMKLTRALSKLENLLFSGPFNMDRCTIINYWMHDKLFNVIIKSDNLEKNSSVLNEIFNIWGRISSHSVCDMYPHLNIKNNFNEVKKLYDFATDYENIRLHLTNKKHVCTKRFQAYIEDILQLYEKAKSKRDSSDVTYTNVLNYFEKVYTSKKLSDVTCIEVIDITSTTRTNLQNPSSGEVRGPEQAGEESHKGEFQVQSESGPIHHYPTEHTNDPSYSPSNIVMGIVFSISGVFLIFFILKKFSPFSTWLRSPLRGKNIIDNNFEEEETNKYLDNTYEHVDKYYEDGKHHIGYHTFSNT</sequence>
<evidence type="ECO:0000256" key="2">
    <source>
        <dbReference type="SAM" id="Phobius"/>
    </source>
</evidence>
<dbReference type="EMBL" id="FLQU01000197">
    <property type="protein sequence ID" value="SBS82110.1"/>
    <property type="molecule type" value="Genomic_DNA"/>
</dbReference>
<evidence type="ECO:0000313" key="3">
    <source>
        <dbReference type="EMBL" id="SBS82110.1"/>
    </source>
</evidence>
<dbReference type="Proteomes" id="UP000078546">
    <property type="component" value="Unassembled WGS sequence"/>
</dbReference>
<feature type="transmembrane region" description="Helical" evidence="2">
    <location>
        <begin position="271"/>
        <end position="289"/>
    </location>
</feature>
<dbReference type="InterPro" id="IPR008780">
    <property type="entry name" value="Plasmodium_Vir"/>
</dbReference>
<name>A0A1A8X967_PLAOA</name>
<evidence type="ECO:0000313" key="4">
    <source>
        <dbReference type="EMBL" id="SBT01150.1"/>
    </source>
</evidence>
<dbReference type="Proteomes" id="UP000078560">
    <property type="component" value="Unassembled WGS sequence"/>
</dbReference>
<accession>A0A1A8X967</accession>
<protein>
    <submittedName>
        <fullName evidence="4">PIR Superfamily Protein</fullName>
    </submittedName>
</protein>
<keyword evidence="2" id="KW-0812">Transmembrane</keyword>
<evidence type="ECO:0000256" key="1">
    <source>
        <dbReference type="SAM" id="MobiDB-lite"/>
    </source>
</evidence>
<dbReference type="AlphaFoldDB" id="A0A1A8X967"/>
<organism evidence="4 5">
    <name type="scientific">Plasmodium ovale curtisi</name>
    <dbReference type="NCBI Taxonomy" id="864141"/>
    <lineage>
        <taxon>Eukaryota</taxon>
        <taxon>Sar</taxon>
        <taxon>Alveolata</taxon>
        <taxon>Apicomplexa</taxon>
        <taxon>Aconoidasida</taxon>
        <taxon>Haemosporida</taxon>
        <taxon>Plasmodiidae</taxon>
        <taxon>Plasmodium</taxon>
        <taxon>Plasmodium (Plasmodium)</taxon>
    </lineage>
</organism>
<keyword evidence="2" id="KW-1133">Transmembrane helix</keyword>